<dbReference type="AlphaFoldDB" id="A0A1Q9AV24"/>
<proteinExistence type="predicted"/>
<dbReference type="Pfam" id="PF06037">
    <property type="entry name" value="DUF922"/>
    <property type="match status" value="1"/>
</dbReference>
<reference evidence="1 2" key="1">
    <citation type="submission" date="2016-09" db="EMBL/GenBank/DDBJ databases">
        <title>Rhizobium sp. nov., a novel species isolated from the rice rhizosphere.</title>
        <authorList>
            <person name="Zhao J."/>
            <person name="Zhang X."/>
        </authorList>
    </citation>
    <scope>NUCLEOTIDE SEQUENCE [LARGE SCALE GENOMIC DNA]</scope>
    <source>
        <strain evidence="1 2">1.7048</strain>
    </source>
</reference>
<name>A0A1Q9AV24_9HYPH</name>
<dbReference type="PIRSF" id="PIRSF010521">
    <property type="entry name" value="DUF922_bac"/>
    <property type="match status" value="1"/>
</dbReference>
<accession>A0A1Q9AV24</accession>
<gene>
    <name evidence="1" type="ORF">BJF93_04160</name>
</gene>
<dbReference type="Proteomes" id="UP000186364">
    <property type="component" value="Unassembled WGS sequence"/>
</dbReference>
<dbReference type="EMBL" id="MKIP01000053">
    <property type="protein sequence ID" value="OLP59301.1"/>
    <property type="molecule type" value="Genomic_DNA"/>
</dbReference>
<sequence length="186" mass="20439">MLSLSVPVTALASEREAVKTYAIAGRTGAELYASIGERGPMIGKGRRVIAHTGFRLTWKRDYQQDGKACRLASAEPTLTITYTLPKPAERLTGSLARSWTSFIDGVRRHELEHGRFIREMVAEISQASIGLSAPDDPGCRLVRQMLNTRLKEISGRNGQRHSAYDRAELTEGGNVHQLILALVNGP</sequence>
<comment type="caution">
    <text evidence="1">The sequence shown here is derived from an EMBL/GenBank/DDBJ whole genome shotgun (WGS) entry which is preliminary data.</text>
</comment>
<evidence type="ECO:0000313" key="2">
    <source>
        <dbReference type="Proteomes" id="UP000186364"/>
    </source>
</evidence>
<keyword evidence="2" id="KW-1185">Reference proteome</keyword>
<evidence type="ECO:0000313" key="1">
    <source>
        <dbReference type="EMBL" id="OLP59301.1"/>
    </source>
</evidence>
<dbReference type="InterPro" id="IPR010321">
    <property type="entry name" value="DUF922"/>
</dbReference>
<organism evidence="1 2">
    <name type="scientific">Xaviernesmea oryzae</name>
    <dbReference type="NCBI Taxonomy" id="464029"/>
    <lineage>
        <taxon>Bacteria</taxon>
        <taxon>Pseudomonadati</taxon>
        <taxon>Pseudomonadota</taxon>
        <taxon>Alphaproteobacteria</taxon>
        <taxon>Hyphomicrobiales</taxon>
        <taxon>Rhizobiaceae</taxon>
        <taxon>Rhizobium/Agrobacterium group</taxon>
        <taxon>Xaviernesmea</taxon>
    </lineage>
</organism>
<protein>
    <submittedName>
        <fullName evidence="1">Peptidase</fullName>
    </submittedName>
</protein>